<sequence>MTNAKLGTDGWDAVVVGAGHNGLTCAAYLAVAGGLRVLVLDRHATVGGDDGAAVPTVYQGLGLDDRFRFWEPDGLDALPARTSGGWDTYRARMVAALPEEAAQVCRYVDTCSALHAEIRGMAPDGPAAPSTLFVTCARKTLDQVMGDCGLSARARTVLGGSDHGLAPEQVPAVSHAAMLGDQLLGDSGQVLSSMLVEAIEAYGGEVRTRTPVVGVTVEAGRVTGVRTASGEVLRAPVVVSDPDDGRFADDLVGEHADPSAGGYRAVAAAASADLVGRALLDYAERAHGAATPTAVQAGPAGAGVWAGVGPAKPGVEMGIEVGVGPTESGVGPAGSGVGRRVVPEVPGLHLAGPGTSGVRCAERILDGSPAEAHAGRVGGPLPRTADRPPGREPARMPRPRVRR</sequence>
<dbReference type="PANTHER" id="PTHR46091">
    <property type="entry name" value="BLR7054 PROTEIN"/>
    <property type="match status" value="1"/>
</dbReference>
<proteinExistence type="predicted"/>
<evidence type="ECO:0000256" key="3">
    <source>
        <dbReference type="ARBA" id="ARBA00022827"/>
    </source>
</evidence>
<evidence type="ECO:0000256" key="6">
    <source>
        <dbReference type="SAM" id="MobiDB-lite"/>
    </source>
</evidence>
<reference evidence="8" key="1">
    <citation type="submission" date="2020-11" db="EMBL/GenBank/DDBJ databases">
        <title>Sequencing the genomes of 1000 actinobacteria strains.</title>
        <authorList>
            <person name="Klenk H.-P."/>
        </authorList>
    </citation>
    <scope>NUCLEOTIDE SEQUENCE</scope>
    <source>
        <strain evidence="8">DSM 45356</strain>
    </source>
</reference>
<keyword evidence="4" id="KW-0521">NADP</keyword>
<evidence type="ECO:0000256" key="1">
    <source>
        <dbReference type="ARBA" id="ARBA00022630"/>
    </source>
</evidence>
<dbReference type="InterPro" id="IPR036188">
    <property type="entry name" value="FAD/NAD-bd_sf"/>
</dbReference>
<dbReference type="Proteomes" id="UP000622552">
    <property type="component" value="Unassembled WGS sequence"/>
</dbReference>
<dbReference type="PANTHER" id="PTHR46091:SF3">
    <property type="entry name" value="AMINE OXIDASE DOMAIN-CONTAINING PROTEIN"/>
    <property type="match status" value="1"/>
</dbReference>
<dbReference type="Gene3D" id="3.50.50.60">
    <property type="entry name" value="FAD/NAD(P)-binding domain"/>
    <property type="match status" value="2"/>
</dbReference>
<gene>
    <name evidence="8" type="ORF">IW245_001248</name>
</gene>
<evidence type="ECO:0000256" key="5">
    <source>
        <dbReference type="ARBA" id="ARBA00023027"/>
    </source>
</evidence>
<organism evidence="8 9">
    <name type="scientific">Longispora fulva</name>
    <dbReference type="NCBI Taxonomy" id="619741"/>
    <lineage>
        <taxon>Bacteria</taxon>
        <taxon>Bacillati</taxon>
        <taxon>Actinomycetota</taxon>
        <taxon>Actinomycetes</taxon>
        <taxon>Micromonosporales</taxon>
        <taxon>Micromonosporaceae</taxon>
        <taxon>Longispora</taxon>
    </lineage>
</organism>
<keyword evidence="1" id="KW-0285">Flavoprotein</keyword>
<keyword evidence="9" id="KW-1185">Reference proteome</keyword>
<keyword evidence="5" id="KW-0520">NAD</keyword>
<dbReference type="SUPFAM" id="SSF51905">
    <property type="entry name" value="FAD/NAD(P)-binding domain"/>
    <property type="match status" value="1"/>
</dbReference>
<feature type="region of interest" description="Disordered" evidence="6">
    <location>
        <begin position="366"/>
        <end position="403"/>
    </location>
</feature>
<evidence type="ECO:0000256" key="2">
    <source>
        <dbReference type="ARBA" id="ARBA00022729"/>
    </source>
</evidence>
<dbReference type="AlphaFoldDB" id="A0A8J7GAY8"/>
<evidence type="ECO:0000259" key="7">
    <source>
        <dbReference type="Pfam" id="PF01266"/>
    </source>
</evidence>
<dbReference type="RefSeq" id="WP_197002217.1">
    <property type="nucleotide sequence ID" value="NZ_BONS01000004.1"/>
</dbReference>
<dbReference type="EMBL" id="JADOUF010000001">
    <property type="protein sequence ID" value="MBG6135054.1"/>
    <property type="molecule type" value="Genomic_DNA"/>
</dbReference>
<evidence type="ECO:0000256" key="4">
    <source>
        <dbReference type="ARBA" id="ARBA00022857"/>
    </source>
</evidence>
<accession>A0A8J7GAY8</accession>
<dbReference type="InterPro" id="IPR006076">
    <property type="entry name" value="FAD-dep_OxRdtase"/>
</dbReference>
<name>A0A8J7GAY8_9ACTN</name>
<evidence type="ECO:0000313" key="8">
    <source>
        <dbReference type="EMBL" id="MBG6135054.1"/>
    </source>
</evidence>
<keyword evidence="2" id="KW-0732">Signal</keyword>
<feature type="compositionally biased region" description="Basic and acidic residues" evidence="6">
    <location>
        <begin position="384"/>
        <end position="395"/>
    </location>
</feature>
<keyword evidence="3" id="KW-0274">FAD</keyword>
<feature type="domain" description="FAD dependent oxidoreductase" evidence="7">
    <location>
        <begin position="12"/>
        <end position="239"/>
    </location>
</feature>
<comment type="caution">
    <text evidence="8">The sequence shown here is derived from an EMBL/GenBank/DDBJ whole genome shotgun (WGS) entry which is preliminary data.</text>
</comment>
<dbReference type="Pfam" id="PF01266">
    <property type="entry name" value="DAO"/>
    <property type="match status" value="1"/>
</dbReference>
<evidence type="ECO:0000313" key="9">
    <source>
        <dbReference type="Proteomes" id="UP000622552"/>
    </source>
</evidence>
<dbReference type="InterPro" id="IPR052206">
    <property type="entry name" value="Retinol_saturase"/>
</dbReference>
<protein>
    <recommendedName>
        <fullName evidence="7">FAD dependent oxidoreductase domain-containing protein</fullName>
    </recommendedName>
</protein>